<dbReference type="Gene3D" id="1.25.40.10">
    <property type="entry name" value="Tetratricopeptide repeat domain"/>
    <property type="match status" value="1"/>
</dbReference>
<dbReference type="InterPro" id="IPR019734">
    <property type="entry name" value="TPR_rpt"/>
</dbReference>
<accession>A0ABP0Q0B7</accession>
<evidence type="ECO:0000256" key="1">
    <source>
        <dbReference type="ARBA" id="ARBA00000971"/>
    </source>
</evidence>
<dbReference type="PANTHER" id="PTHR46512">
    <property type="entry name" value="PEPTIDYLPROLYL ISOMERASE"/>
    <property type="match status" value="1"/>
</dbReference>
<dbReference type="InterPro" id="IPR050754">
    <property type="entry name" value="FKBP4/5/8-like"/>
</dbReference>
<feature type="non-terminal residue" evidence="5">
    <location>
        <position position="273"/>
    </location>
</feature>
<keyword evidence="3" id="KW-0697">Rotamase</keyword>
<organism evidence="5 6">
    <name type="scientific">Durusdinium trenchii</name>
    <dbReference type="NCBI Taxonomy" id="1381693"/>
    <lineage>
        <taxon>Eukaryota</taxon>
        <taxon>Sar</taxon>
        <taxon>Alveolata</taxon>
        <taxon>Dinophyceae</taxon>
        <taxon>Suessiales</taxon>
        <taxon>Symbiodiniaceae</taxon>
        <taxon>Durusdinium</taxon>
    </lineage>
</organism>
<dbReference type="SUPFAM" id="SSF48452">
    <property type="entry name" value="TPR-like"/>
    <property type="match status" value="1"/>
</dbReference>
<evidence type="ECO:0000256" key="3">
    <source>
        <dbReference type="ARBA" id="ARBA00023110"/>
    </source>
</evidence>
<dbReference type="SMART" id="SM00028">
    <property type="entry name" value="TPR"/>
    <property type="match status" value="3"/>
</dbReference>
<evidence type="ECO:0000313" key="6">
    <source>
        <dbReference type="Proteomes" id="UP001642464"/>
    </source>
</evidence>
<protein>
    <recommendedName>
        <fullName evidence="2">peptidylprolyl isomerase</fullName>
        <ecNumber evidence="2">5.2.1.8</ecNumber>
    </recommendedName>
</protein>
<dbReference type="EMBL" id="CAXAMM010038883">
    <property type="protein sequence ID" value="CAK9081715.1"/>
    <property type="molecule type" value="Genomic_DNA"/>
</dbReference>
<comment type="caution">
    <text evidence="5">The sequence shown here is derived from an EMBL/GenBank/DDBJ whole genome shotgun (WGS) entry which is preliminary data.</text>
</comment>
<evidence type="ECO:0000256" key="4">
    <source>
        <dbReference type="ARBA" id="ARBA00023235"/>
    </source>
</evidence>
<dbReference type="PANTHER" id="PTHR46512:SF9">
    <property type="entry name" value="PEPTIDYLPROLYL ISOMERASE"/>
    <property type="match status" value="1"/>
</dbReference>
<comment type="catalytic activity">
    <reaction evidence="1">
        <text>[protein]-peptidylproline (omega=180) = [protein]-peptidylproline (omega=0)</text>
        <dbReference type="Rhea" id="RHEA:16237"/>
        <dbReference type="Rhea" id="RHEA-COMP:10747"/>
        <dbReference type="Rhea" id="RHEA-COMP:10748"/>
        <dbReference type="ChEBI" id="CHEBI:83833"/>
        <dbReference type="ChEBI" id="CHEBI:83834"/>
        <dbReference type="EC" id="5.2.1.8"/>
    </reaction>
</comment>
<sequence>GEIDAGYPVTKSALAEKGYDIVEGEDESEDEDLFGRIPKLEPDAAREKGKQAFQDGKYDKAIKYWQGGLKHILGSLCSGPEALSNQSLSELDLTLNLNIAMAYMKKEDYQAADRCVDKALARREALPPHLITKALYRKASAQRCMKRLDACLETLKGLLEVESNHAAAKQMQQEVERDWNKQCRDQKKNFRKLFDKLSGEDKQAEEQERHARQALRERCAVRWLQGDVDSETFALGSSPACVEKDWGLALSRTVLWALEQFAVEGHVCVSTEE</sequence>
<keyword evidence="4 5" id="KW-0413">Isomerase</keyword>
<feature type="non-terminal residue" evidence="5">
    <location>
        <position position="1"/>
    </location>
</feature>
<reference evidence="5 6" key="1">
    <citation type="submission" date="2024-02" db="EMBL/GenBank/DDBJ databases">
        <authorList>
            <person name="Chen Y."/>
            <person name="Shah S."/>
            <person name="Dougan E. K."/>
            <person name="Thang M."/>
            <person name="Chan C."/>
        </authorList>
    </citation>
    <scope>NUCLEOTIDE SEQUENCE [LARGE SCALE GENOMIC DNA]</scope>
</reference>
<gene>
    <name evidence="5" type="ORF">SCF082_LOCUS38869</name>
</gene>
<dbReference type="Proteomes" id="UP001642464">
    <property type="component" value="Unassembled WGS sequence"/>
</dbReference>
<dbReference type="GO" id="GO:0016853">
    <property type="term" value="F:isomerase activity"/>
    <property type="evidence" value="ECO:0007669"/>
    <property type="project" value="UniProtKB-KW"/>
</dbReference>
<keyword evidence="6" id="KW-1185">Reference proteome</keyword>
<evidence type="ECO:0000313" key="5">
    <source>
        <dbReference type="EMBL" id="CAK9081715.1"/>
    </source>
</evidence>
<dbReference type="InterPro" id="IPR011990">
    <property type="entry name" value="TPR-like_helical_dom_sf"/>
</dbReference>
<evidence type="ECO:0000256" key="2">
    <source>
        <dbReference type="ARBA" id="ARBA00013194"/>
    </source>
</evidence>
<dbReference type="EC" id="5.2.1.8" evidence="2"/>
<name>A0ABP0Q0B7_9DINO</name>
<proteinExistence type="predicted"/>